<comment type="subcellular location">
    <subcellularLocation>
        <location evidence="1 7">Cell membrane</location>
        <topology evidence="1 7">Multi-pass membrane protein</topology>
    </subcellularLocation>
</comment>
<organism evidence="8 9">
    <name type="scientific">Kordiimonas pumila</name>
    <dbReference type="NCBI Taxonomy" id="2161677"/>
    <lineage>
        <taxon>Bacteria</taxon>
        <taxon>Pseudomonadati</taxon>
        <taxon>Pseudomonadota</taxon>
        <taxon>Alphaproteobacteria</taxon>
        <taxon>Kordiimonadales</taxon>
        <taxon>Kordiimonadaceae</taxon>
        <taxon>Kordiimonas</taxon>
    </lineage>
</organism>
<evidence type="ECO:0000313" key="8">
    <source>
        <dbReference type="EMBL" id="MFC3051495.1"/>
    </source>
</evidence>
<dbReference type="EMBL" id="JBHRSL010000003">
    <property type="protein sequence ID" value="MFC3051495.1"/>
    <property type="molecule type" value="Genomic_DNA"/>
</dbReference>
<name>A0ABV7D454_9PROT</name>
<evidence type="ECO:0000256" key="4">
    <source>
        <dbReference type="ARBA" id="ARBA00022692"/>
    </source>
</evidence>
<evidence type="ECO:0000256" key="6">
    <source>
        <dbReference type="ARBA" id="ARBA00023136"/>
    </source>
</evidence>
<keyword evidence="9" id="KW-1185">Reference proteome</keyword>
<evidence type="ECO:0000256" key="5">
    <source>
        <dbReference type="ARBA" id="ARBA00022989"/>
    </source>
</evidence>
<dbReference type="PANTHER" id="PTHR33508:SF1">
    <property type="entry name" value="UPF0056 MEMBRANE PROTEIN YHCE"/>
    <property type="match status" value="1"/>
</dbReference>
<comment type="similarity">
    <text evidence="2 7">Belongs to the UPF0056 (MarC) family.</text>
</comment>
<sequence>MYEAYVTAFIALFVIIDPVGMAPIFAGLTQGAPVSYQRKMAIKGTIVATIILAFFALVGKGFLETLGISMSALRVAGGLMLFVIALEMVFDKRTPRKEEAAHKLDEIFDDISVFPLAMPMLAGPGAIATTMLLMSRQTGHIEMQGAILAALLTVMIITLVVFFLAGGIMRIVGPTVNAVITRVLGVILAALAAQYVLDGLKVAFLGHV</sequence>
<gene>
    <name evidence="8" type="ORF">ACFOKA_06225</name>
</gene>
<feature type="transmembrane region" description="Helical" evidence="7">
    <location>
        <begin position="179"/>
        <end position="197"/>
    </location>
</feature>
<feature type="transmembrane region" description="Helical" evidence="7">
    <location>
        <begin position="40"/>
        <end position="59"/>
    </location>
</feature>
<evidence type="ECO:0000256" key="7">
    <source>
        <dbReference type="RuleBase" id="RU362048"/>
    </source>
</evidence>
<dbReference type="RefSeq" id="WP_194214300.1">
    <property type="nucleotide sequence ID" value="NZ_CP061205.1"/>
</dbReference>
<protein>
    <recommendedName>
        <fullName evidence="7">UPF0056 membrane protein</fullName>
    </recommendedName>
</protein>
<proteinExistence type="inferred from homology"/>
<keyword evidence="4 7" id="KW-0812">Transmembrane</keyword>
<feature type="transmembrane region" description="Helical" evidence="7">
    <location>
        <begin position="111"/>
        <end position="134"/>
    </location>
</feature>
<dbReference type="NCBIfam" id="TIGR00427">
    <property type="entry name" value="NAAT family transporter"/>
    <property type="match status" value="1"/>
</dbReference>
<feature type="transmembrane region" description="Helical" evidence="7">
    <location>
        <begin position="146"/>
        <end position="167"/>
    </location>
</feature>
<accession>A0ABV7D454</accession>
<keyword evidence="5 7" id="KW-1133">Transmembrane helix</keyword>
<dbReference type="Proteomes" id="UP001595444">
    <property type="component" value="Unassembled WGS sequence"/>
</dbReference>
<feature type="transmembrane region" description="Helical" evidence="7">
    <location>
        <begin position="71"/>
        <end position="90"/>
    </location>
</feature>
<evidence type="ECO:0000256" key="3">
    <source>
        <dbReference type="ARBA" id="ARBA00022475"/>
    </source>
</evidence>
<comment type="caution">
    <text evidence="8">The sequence shown here is derived from an EMBL/GenBank/DDBJ whole genome shotgun (WGS) entry which is preliminary data.</text>
</comment>
<evidence type="ECO:0000256" key="2">
    <source>
        <dbReference type="ARBA" id="ARBA00009784"/>
    </source>
</evidence>
<dbReference type="Pfam" id="PF01914">
    <property type="entry name" value="MarC"/>
    <property type="match status" value="1"/>
</dbReference>
<evidence type="ECO:0000256" key="1">
    <source>
        <dbReference type="ARBA" id="ARBA00004651"/>
    </source>
</evidence>
<dbReference type="InterPro" id="IPR002771">
    <property type="entry name" value="Multi_antbiot-R_MarC"/>
</dbReference>
<reference evidence="9" key="1">
    <citation type="journal article" date="2019" name="Int. J. Syst. Evol. Microbiol.">
        <title>The Global Catalogue of Microorganisms (GCM) 10K type strain sequencing project: providing services to taxonomists for standard genome sequencing and annotation.</title>
        <authorList>
            <consortium name="The Broad Institute Genomics Platform"/>
            <consortium name="The Broad Institute Genome Sequencing Center for Infectious Disease"/>
            <person name="Wu L."/>
            <person name="Ma J."/>
        </authorList>
    </citation>
    <scope>NUCLEOTIDE SEQUENCE [LARGE SCALE GENOMIC DNA]</scope>
    <source>
        <strain evidence="9">KCTC 62164</strain>
    </source>
</reference>
<keyword evidence="3" id="KW-1003">Cell membrane</keyword>
<feature type="transmembrane region" description="Helical" evidence="7">
    <location>
        <begin position="6"/>
        <end position="28"/>
    </location>
</feature>
<evidence type="ECO:0000313" key="9">
    <source>
        <dbReference type="Proteomes" id="UP001595444"/>
    </source>
</evidence>
<dbReference type="PANTHER" id="PTHR33508">
    <property type="entry name" value="UPF0056 MEMBRANE PROTEIN YHCE"/>
    <property type="match status" value="1"/>
</dbReference>
<keyword evidence="6 7" id="KW-0472">Membrane</keyword>